<gene>
    <name evidence="1" type="ORF">L6164_029874</name>
</gene>
<reference evidence="1 2" key="1">
    <citation type="journal article" date="2022" name="DNA Res.">
        <title>Chromosomal-level genome assembly of the orchid tree Bauhinia variegata (Leguminosae; Cercidoideae) supports the allotetraploid origin hypothesis of Bauhinia.</title>
        <authorList>
            <person name="Zhong Y."/>
            <person name="Chen Y."/>
            <person name="Zheng D."/>
            <person name="Pang J."/>
            <person name="Liu Y."/>
            <person name="Luo S."/>
            <person name="Meng S."/>
            <person name="Qian L."/>
            <person name="Wei D."/>
            <person name="Dai S."/>
            <person name="Zhou R."/>
        </authorList>
    </citation>
    <scope>NUCLEOTIDE SEQUENCE [LARGE SCALE GENOMIC DNA]</scope>
    <source>
        <strain evidence="1">BV-YZ2020</strain>
    </source>
</reference>
<accession>A0ACB9LBX1</accession>
<evidence type="ECO:0000313" key="1">
    <source>
        <dbReference type="EMBL" id="KAI4306613.1"/>
    </source>
</evidence>
<protein>
    <submittedName>
        <fullName evidence="1">Uncharacterized protein</fullName>
    </submittedName>
</protein>
<evidence type="ECO:0000313" key="2">
    <source>
        <dbReference type="Proteomes" id="UP000828941"/>
    </source>
</evidence>
<keyword evidence="2" id="KW-1185">Reference proteome</keyword>
<sequence length="319" mass="36678">MAANKFWNVMIFLLRFLIESTVAILEHIIPSFSITRFQARCFSWFFAPKLWSNPSSPATTANDETSSKGEPVAPGVQLELMPKHVAVIMDGNQRWAKERGLPPSAGHEAGVQSLERLLENCCNWGIKVLTVFAFSTENWVRPKMEVDFLMSLFERTINSQSENIKRNGIRLSVIGDKSKLPKSLQRLIRYAEERTKDNSKLQLIVAINYSGKYDVVQACKSVAKKAIHDLIQLEDIDENLIEQELETKCTEFPHPDLLIRTSGELRISNFLLWQLAYTELHFAPKFWPDFGKDEFVDALTLFQKRQRRYGGRNWQAHVC</sequence>
<comment type="caution">
    <text evidence="1">The sequence shown here is derived from an EMBL/GenBank/DDBJ whole genome shotgun (WGS) entry which is preliminary data.</text>
</comment>
<dbReference type="Proteomes" id="UP000828941">
    <property type="component" value="Chromosome 12"/>
</dbReference>
<dbReference type="EMBL" id="CM039437">
    <property type="protein sequence ID" value="KAI4306613.1"/>
    <property type="molecule type" value="Genomic_DNA"/>
</dbReference>
<proteinExistence type="predicted"/>
<name>A0ACB9LBX1_BAUVA</name>
<organism evidence="1 2">
    <name type="scientific">Bauhinia variegata</name>
    <name type="common">Purple orchid tree</name>
    <name type="synonym">Phanera variegata</name>
    <dbReference type="NCBI Taxonomy" id="167791"/>
    <lineage>
        <taxon>Eukaryota</taxon>
        <taxon>Viridiplantae</taxon>
        <taxon>Streptophyta</taxon>
        <taxon>Embryophyta</taxon>
        <taxon>Tracheophyta</taxon>
        <taxon>Spermatophyta</taxon>
        <taxon>Magnoliopsida</taxon>
        <taxon>eudicotyledons</taxon>
        <taxon>Gunneridae</taxon>
        <taxon>Pentapetalae</taxon>
        <taxon>rosids</taxon>
        <taxon>fabids</taxon>
        <taxon>Fabales</taxon>
        <taxon>Fabaceae</taxon>
        <taxon>Cercidoideae</taxon>
        <taxon>Cercideae</taxon>
        <taxon>Bauhiniinae</taxon>
        <taxon>Bauhinia</taxon>
    </lineage>
</organism>